<evidence type="ECO:0000256" key="1">
    <source>
        <dbReference type="ARBA" id="ARBA00022448"/>
    </source>
</evidence>
<dbReference type="GO" id="GO:0015419">
    <property type="term" value="F:ABC-type sulfate transporter activity"/>
    <property type="evidence" value="ECO:0007669"/>
    <property type="project" value="InterPro"/>
</dbReference>
<dbReference type="PANTHER" id="PTHR42781:SF4">
    <property type="entry name" value="SPERMIDINE_PUTRESCINE IMPORT ATP-BINDING PROTEIN POTA"/>
    <property type="match status" value="1"/>
</dbReference>
<dbReference type="Proteomes" id="UP000254603">
    <property type="component" value="Unassembled WGS sequence"/>
</dbReference>
<dbReference type="AlphaFoldDB" id="A0A378XEH1"/>
<dbReference type="Proteomes" id="UP000594903">
    <property type="component" value="Chromosome"/>
</dbReference>
<dbReference type="RefSeq" id="WP_018574080.1">
    <property type="nucleotide sequence ID" value="NZ_CP065725.1"/>
</dbReference>
<evidence type="ECO:0000256" key="2">
    <source>
        <dbReference type="ARBA" id="ARBA00022475"/>
    </source>
</evidence>
<reference evidence="8 11" key="2">
    <citation type="submission" date="2020-12" db="EMBL/GenBank/DDBJ databases">
        <title>FDA dAtabase for Regulatory Grade micrObial Sequences (FDA-ARGOS): Supporting development and validation of Infectious Disease Dx tests.</title>
        <authorList>
            <person name="Sproer C."/>
            <person name="Gronow S."/>
            <person name="Severitt S."/>
            <person name="Schroder I."/>
            <person name="Tallon L."/>
            <person name="Sadzewicz L."/>
            <person name="Zhao X."/>
            <person name="Boylan J."/>
            <person name="Ott S."/>
            <person name="Bowen H."/>
            <person name="Vavikolanu K."/>
            <person name="Mehta A."/>
            <person name="Aluvathingal J."/>
            <person name="Nadendla S."/>
            <person name="Lowell S."/>
            <person name="Myers T."/>
            <person name="Yan Y."/>
            <person name="Sichtig H."/>
        </authorList>
    </citation>
    <scope>NUCLEOTIDE SEQUENCE [LARGE SCALE GENOMIC DNA]</scope>
    <source>
        <strain evidence="8 11">FDAARGOS_872</strain>
    </source>
</reference>
<dbReference type="EMBL" id="UGSB01000001">
    <property type="protein sequence ID" value="SUA53539.1"/>
    <property type="molecule type" value="Genomic_DNA"/>
</dbReference>
<evidence type="ECO:0000256" key="6">
    <source>
        <dbReference type="ARBA" id="ARBA00023032"/>
    </source>
</evidence>
<dbReference type="EC" id="3.6.3.25" evidence="9"/>
<dbReference type="STRING" id="1122619.GCA_000373745_00896"/>
<keyword evidence="11" id="KW-1185">Reference proteome</keyword>
<dbReference type="SUPFAM" id="SSF52540">
    <property type="entry name" value="P-loop containing nucleoside triphosphate hydrolases"/>
    <property type="match status" value="1"/>
</dbReference>
<accession>A0A378XEH1</accession>
<evidence type="ECO:0000256" key="3">
    <source>
        <dbReference type="ARBA" id="ARBA00022741"/>
    </source>
</evidence>
<evidence type="ECO:0000256" key="4">
    <source>
        <dbReference type="ARBA" id="ARBA00022840"/>
    </source>
</evidence>
<keyword evidence="6" id="KW-0764">Sulfate transport</keyword>
<evidence type="ECO:0000313" key="9">
    <source>
        <dbReference type="EMBL" id="SUA53539.1"/>
    </source>
</evidence>
<dbReference type="Pfam" id="PF00005">
    <property type="entry name" value="ABC_tran"/>
    <property type="match status" value="1"/>
</dbReference>
<gene>
    <name evidence="9" type="primary">cysA_2</name>
    <name evidence="8" type="synonym">cysA</name>
    <name evidence="8" type="ORF">I6G29_05765</name>
    <name evidence="9" type="ORF">NCTC11997_01208</name>
</gene>
<dbReference type="FunFam" id="3.40.50.300:FF:000227">
    <property type="entry name" value="Sulfate/thiosulfate import ATP-binding protein CysA"/>
    <property type="match status" value="1"/>
</dbReference>
<keyword evidence="5" id="KW-1278">Translocase</keyword>
<protein>
    <submittedName>
        <fullName evidence="8">Sulfate ABC transporter ATP-binding protein</fullName>
    </submittedName>
    <submittedName>
        <fullName evidence="9">Sulfate/thiosulfate import ATP-binding protein CysA</fullName>
        <ecNumber evidence="9">3.6.3.25</ecNumber>
    </submittedName>
</protein>
<evidence type="ECO:0000313" key="8">
    <source>
        <dbReference type="EMBL" id="QPT41045.1"/>
    </source>
</evidence>
<dbReference type="SMART" id="SM00382">
    <property type="entry name" value="AAA"/>
    <property type="match status" value="1"/>
</dbReference>
<evidence type="ECO:0000256" key="5">
    <source>
        <dbReference type="ARBA" id="ARBA00022967"/>
    </source>
</evidence>
<evidence type="ECO:0000259" key="7">
    <source>
        <dbReference type="PROSITE" id="PS50893"/>
    </source>
</evidence>
<dbReference type="InterPro" id="IPR017871">
    <property type="entry name" value="ABC_transporter-like_CS"/>
</dbReference>
<dbReference type="GO" id="GO:0043190">
    <property type="term" value="C:ATP-binding cassette (ABC) transporter complex"/>
    <property type="evidence" value="ECO:0007669"/>
    <property type="project" value="InterPro"/>
</dbReference>
<keyword evidence="4 9" id="KW-0067">ATP-binding</keyword>
<dbReference type="SUPFAM" id="SSF50331">
    <property type="entry name" value="MOP-like"/>
    <property type="match status" value="1"/>
</dbReference>
<keyword evidence="9" id="KW-0378">Hydrolase</keyword>
<keyword evidence="3" id="KW-0547">Nucleotide-binding</keyword>
<dbReference type="EMBL" id="CP065725">
    <property type="protein sequence ID" value="QPT41045.1"/>
    <property type="molecule type" value="Genomic_DNA"/>
</dbReference>
<sequence>MSIEIKNINKHFGGFQALKNINLHVETGQLVSLLGPSGCGKTTLLRIIAGLEFADNGQVILDGQDMTNRSVQERNIGFMFQHYALFRHMTVFDNVAFGLTVLPRSQRPSKKEIKERVTHLLELVQLPHLANSFPAQLSGGQRQRIALARSLAVRPKLLLLDEPFGALDAKVRKELRQWLRRVHHELGVTSILVTHDQEEALEISDNIVLMNHGRIEQEGSGSYLYHQPQTPFVTEFLGEATAFEGVVEDSRWHFNEFSVALTDDQSGQEVRDGAARAYVRPHQWRLSRPTEHNGFMLHGYLQDVQDLGPFVRLHVIDEDQGQEVDVFLPQQIQQEADYKKGERIALSPESVTVFNR</sequence>
<dbReference type="InterPro" id="IPR003593">
    <property type="entry name" value="AAA+_ATPase"/>
</dbReference>
<evidence type="ECO:0000313" key="11">
    <source>
        <dbReference type="Proteomes" id="UP000594903"/>
    </source>
</evidence>
<dbReference type="GO" id="GO:0016887">
    <property type="term" value="F:ATP hydrolysis activity"/>
    <property type="evidence" value="ECO:0007669"/>
    <property type="project" value="InterPro"/>
</dbReference>
<dbReference type="PROSITE" id="PS00211">
    <property type="entry name" value="ABC_TRANSPORTER_1"/>
    <property type="match status" value="1"/>
</dbReference>
<dbReference type="GO" id="GO:0005524">
    <property type="term" value="F:ATP binding"/>
    <property type="evidence" value="ECO:0007669"/>
    <property type="project" value="UniProtKB-KW"/>
</dbReference>
<name>A0A378XEH1_9BURK</name>
<dbReference type="InterPro" id="IPR003439">
    <property type="entry name" value="ABC_transporter-like_ATP-bd"/>
</dbReference>
<dbReference type="InterPro" id="IPR050093">
    <property type="entry name" value="ABC_SmlMolc_Importer"/>
</dbReference>
<keyword evidence="2" id="KW-1003">Cell membrane</keyword>
<dbReference type="InterPro" id="IPR008995">
    <property type="entry name" value="Mo/tungstate-bd_C_term_dom"/>
</dbReference>
<dbReference type="PROSITE" id="PS50893">
    <property type="entry name" value="ABC_TRANSPORTER_2"/>
    <property type="match status" value="1"/>
</dbReference>
<reference evidence="9 10" key="1">
    <citation type="submission" date="2018-06" db="EMBL/GenBank/DDBJ databases">
        <authorList>
            <consortium name="Pathogen Informatics"/>
            <person name="Doyle S."/>
        </authorList>
    </citation>
    <scope>NUCLEOTIDE SEQUENCE [LARGE SCALE GENOMIC DNA]</scope>
    <source>
        <strain evidence="9 10">NCTC11997</strain>
    </source>
</reference>
<organism evidence="9 10">
    <name type="scientific">Oligella ureolytica</name>
    <dbReference type="NCBI Taxonomy" id="90244"/>
    <lineage>
        <taxon>Bacteria</taxon>
        <taxon>Pseudomonadati</taxon>
        <taxon>Pseudomonadota</taxon>
        <taxon>Betaproteobacteria</taxon>
        <taxon>Burkholderiales</taxon>
        <taxon>Alcaligenaceae</taxon>
        <taxon>Oligella</taxon>
    </lineage>
</organism>
<proteinExistence type="predicted"/>
<keyword evidence="1" id="KW-0813">Transport</keyword>
<dbReference type="OrthoDB" id="5298774at2"/>
<dbReference type="Gene3D" id="3.40.50.300">
    <property type="entry name" value="P-loop containing nucleotide triphosphate hydrolases"/>
    <property type="match status" value="1"/>
</dbReference>
<dbReference type="PANTHER" id="PTHR42781">
    <property type="entry name" value="SPERMIDINE/PUTRESCINE IMPORT ATP-BINDING PROTEIN POTA"/>
    <property type="match status" value="1"/>
</dbReference>
<feature type="domain" description="ABC transporter" evidence="7">
    <location>
        <begin position="3"/>
        <end position="237"/>
    </location>
</feature>
<evidence type="ECO:0000313" key="10">
    <source>
        <dbReference type="Proteomes" id="UP000254603"/>
    </source>
</evidence>
<dbReference type="CDD" id="cd03296">
    <property type="entry name" value="ABC_CysA_sulfate_importer"/>
    <property type="match status" value="1"/>
</dbReference>
<dbReference type="InterPro" id="IPR005666">
    <property type="entry name" value="Sulph_transpt1"/>
</dbReference>
<keyword evidence="2" id="KW-0472">Membrane</keyword>
<dbReference type="InterPro" id="IPR027417">
    <property type="entry name" value="P-loop_NTPase"/>
</dbReference>
<dbReference type="NCBIfam" id="TIGR00968">
    <property type="entry name" value="3a0106s01"/>
    <property type="match status" value="1"/>
</dbReference>